<evidence type="ECO:0000256" key="1">
    <source>
        <dbReference type="SAM" id="MobiDB-lite"/>
    </source>
</evidence>
<dbReference type="EMBL" id="BJHY01000002">
    <property type="protein sequence ID" value="GDY80029.1"/>
    <property type="molecule type" value="Genomic_DNA"/>
</dbReference>
<protein>
    <submittedName>
        <fullName evidence="2">Uncharacterized protein</fullName>
    </submittedName>
</protein>
<dbReference type="AlphaFoldDB" id="A0A4D4N963"/>
<evidence type="ECO:0000313" key="3">
    <source>
        <dbReference type="Proteomes" id="UP000299211"/>
    </source>
</evidence>
<organism evidence="2 3">
    <name type="scientific">Streptomyces avermitilis</name>
    <dbReference type="NCBI Taxonomy" id="33903"/>
    <lineage>
        <taxon>Bacteria</taxon>
        <taxon>Bacillati</taxon>
        <taxon>Actinomycetota</taxon>
        <taxon>Actinomycetes</taxon>
        <taxon>Kitasatosporales</taxon>
        <taxon>Streptomycetaceae</taxon>
        <taxon>Streptomyces</taxon>
    </lineage>
</organism>
<sequence length="107" mass="10914">MPRAGRAPGRRGAGGTRPARQRSRGLFHPDRLTFDSDLYPGRLVAEAMAVPGVVAAAVERLGRAEAPLPLVPDDGVLAFGPLEIPAGGADPSGPGAGVLWIDLAGGR</sequence>
<feature type="region of interest" description="Disordered" evidence="1">
    <location>
        <begin position="1"/>
        <end position="27"/>
    </location>
</feature>
<comment type="caution">
    <text evidence="2">The sequence shown here is derived from an EMBL/GenBank/DDBJ whole genome shotgun (WGS) entry which is preliminary data.</text>
</comment>
<gene>
    <name evidence="2" type="ORF">SAV31267_095140</name>
</gene>
<evidence type="ECO:0000313" key="2">
    <source>
        <dbReference type="EMBL" id="GDY80029.1"/>
    </source>
</evidence>
<accession>A0A4D4N963</accession>
<reference evidence="2 3" key="1">
    <citation type="submission" date="2019-04" db="EMBL/GenBank/DDBJ databases">
        <title>Draft genome sequences of Streptomyces avermitilis ATCC 31267.</title>
        <authorList>
            <person name="Komaki H."/>
            <person name="Tamura T."/>
            <person name="Hosoyama A."/>
        </authorList>
    </citation>
    <scope>NUCLEOTIDE SEQUENCE [LARGE SCALE GENOMIC DNA]</scope>
    <source>
        <strain evidence="2 3">ATCC 31267</strain>
    </source>
</reference>
<dbReference type="Proteomes" id="UP000299211">
    <property type="component" value="Unassembled WGS sequence"/>
</dbReference>
<proteinExistence type="predicted"/>
<name>A0A4D4N963_STRAX</name>